<dbReference type="Proteomes" id="UP000294589">
    <property type="component" value="Segment"/>
</dbReference>
<accession>A0A494RC36</accession>
<reference evidence="1 2" key="1">
    <citation type="submission" date="2018-07" db="EMBL/GenBank/DDBJ databases">
        <title>Genomic characterization of novel bacteriophages specific to non-O157 and O157 Shiga toxin-producing Escherichia coli (STEC) in non-fecal composts.</title>
        <authorList>
            <person name="Liao Y.-T."/>
            <person name="Sun X."/>
            <person name="Quintela I.A."/>
            <person name="Bridges D.F."/>
            <person name="Liu F."/>
            <person name="Zhang Y."/>
            <person name="Salvador A."/>
            <person name="Wu V.C."/>
        </authorList>
    </citation>
    <scope>NUCLEOTIDE SEQUENCE [LARGE SCALE GENOMIC DNA]</scope>
</reference>
<dbReference type="EMBL" id="MH571750">
    <property type="protein sequence ID" value="AXH65122.1"/>
    <property type="molecule type" value="Genomic_DNA"/>
</dbReference>
<proteinExistence type="predicted"/>
<gene>
    <name evidence="1" type="ORF">vBEcoMRo111lw_00084</name>
</gene>
<organism evidence="1 2">
    <name type="scientific">Escherichia phage vB_EcoM-Ro111lw</name>
    <dbReference type="NCBI Taxonomy" id="2282989"/>
    <lineage>
        <taxon>Viruses</taxon>
        <taxon>Duplodnaviria</taxon>
        <taxon>Heunggongvirae</taxon>
        <taxon>Uroviricota</taxon>
        <taxon>Caudoviricetes</taxon>
        <taxon>Andersonviridae</taxon>
        <taxon>Ounavirinae</taxon>
        <taxon>Felixounavirus</taxon>
        <taxon>Felixounavirus Ro111lw</taxon>
    </lineage>
</organism>
<keyword evidence="2" id="KW-1185">Reference proteome</keyword>
<protein>
    <submittedName>
        <fullName evidence="1">Uncharacterized protein</fullName>
    </submittedName>
</protein>
<evidence type="ECO:0000313" key="2">
    <source>
        <dbReference type="Proteomes" id="UP000294589"/>
    </source>
</evidence>
<evidence type="ECO:0000313" key="1">
    <source>
        <dbReference type="EMBL" id="AXH65122.1"/>
    </source>
</evidence>
<name>A0A494RC36_9CAUD</name>
<sequence>MSTTLYKSPDSYMCYKTEDCEQDTHCKGCVQKFTCYVRQYKDN</sequence>